<dbReference type="EMBL" id="FN654154">
    <property type="protein sequence ID" value="CBY16390.1"/>
    <property type="molecule type" value="Genomic_DNA"/>
</dbReference>
<dbReference type="InParanoid" id="E4Y3I6"/>
<reference evidence="1 2" key="1">
    <citation type="journal article" date="2010" name="Science">
        <title>Plasticity of animal genome architecture unmasked by rapid evolution of a pelagic tunicate.</title>
        <authorList>
            <person name="Denoeud F."/>
            <person name="Henriet S."/>
            <person name="Mungpakdee S."/>
            <person name="Aury J.M."/>
            <person name="Da Silva C."/>
            <person name="Brinkmann H."/>
            <person name="Mikhaleva J."/>
            <person name="Olsen L.C."/>
            <person name="Jubin C."/>
            <person name="Canestro C."/>
            <person name="Bouquet J.M."/>
            <person name="Danks G."/>
            <person name="Poulain J."/>
            <person name="Campsteijn C."/>
            <person name="Adamski M."/>
            <person name="Cross I."/>
            <person name="Yadetie F."/>
            <person name="Muffato M."/>
            <person name="Louis A."/>
            <person name="Butcher S."/>
            <person name="Tsagkogeorga G."/>
            <person name="Konrad A."/>
            <person name="Singh S."/>
            <person name="Jensen M.F."/>
            <person name="Cong E.H."/>
            <person name="Eikeseth-Otteraa H."/>
            <person name="Noel B."/>
            <person name="Anthouard V."/>
            <person name="Porcel B.M."/>
            <person name="Kachouri-Lafond R."/>
            <person name="Nishino A."/>
            <person name="Ugolini M."/>
            <person name="Chourrout P."/>
            <person name="Nishida H."/>
            <person name="Aasland R."/>
            <person name="Huzurbazar S."/>
            <person name="Westhof E."/>
            <person name="Delsuc F."/>
            <person name="Lehrach H."/>
            <person name="Reinhardt R."/>
            <person name="Weissenbach J."/>
            <person name="Roy S.W."/>
            <person name="Artiguenave F."/>
            <person name="Postlethwait J.H."/>
            <person name="Manak J.R."/>
            <person name="Thompson E.M."/>
            <person name="Jaillon O."/>
            <person name="Du Pasquier L."/>
            <person name="Boudinot P."/>
            <person name="Liberles D.A."/>
            <person name="Volff J.N."/>
            <person name="Philippe H."/>
            <person name="Lenhard B."/>
            <person name="Roest Crollius H."/>
            <person name="Wincker P."/>
            <person name="Chourrout D."/>
        </authorList>
    </citation>
    <scope>NUCLEOTIDE SEQUENCE [LARGE SCALE GENOMIC DNA]</scope>
</reference>
<organism evidence="1 2">
    <name type="scientific">Oikopleura dioica</name>
    <name type="common">Tunicate</name>
    <dbReference type="NCBI Taxonomy" id="34765"/>
    <lineage>
        <taxon>Eukaryota</taxon>
        <taxon>Metazoa</taxon>
        <taxon>Chordata</taxon>
        <taxon>Tunicata</taxon>
        <taxon>Appendicularia</taxon>
        <taxon>Copelata</taxon>
        <taxon>Oikopleuridae</taxon>
        <taxon>Oikopleura</taxon>
    </lineage>
</organism>
<feature type="non-terminal residue" evidence="1">
    <location>
        <position position="1"/>
    </location>
</feature>
<gene>
    <name evidence="1" type="ORF">GSOID_T00001543001</name>
</gene>
<protein>
    <submittedName>
        <fullName evidence="1">Uncharacterized protein</fullName>
    </submittedName>
</protein>
<evidence type="ECO:0000313" key="2">
    <source>
        <dbReference type="Proteomes" id="UP000001307"/>
    </source>
</evidence>
<name>E4Y3I6_OIKDI</name>
<sequence>GNKTAISYVSENHP</sequence>
<keyword evidence="2" id="KW-1185">Reference proteome</keyword>
<evidence type="ECO:0000313" key="1">
    <source>
        <dbReference type="EMBL" id="CBY16390.1"/>
    </source>
</evidence>
<accession>E4Y3I6</accession>
<proteinExistence type="predicted"/>
<dbReference type="Proteomes" id="UP000001307">
    <property type="component" value="Unassembled WGS sequence"/>
</dbReference>